<evidence type="ECO:0000256" key="3">
    <source>
        <dbReference type="ARBA" id="ARBA00022691"/>
    </source>
</evidence>
<sequence>MSSIQALSENINRNTALIEQWLATKNAKALSFEQDAEEEFPSTAGEAEIEAARLAVLDDTQTLHDLILGPGEVLRRICWGSIDNSVQQCIYHFELLKAIPLDGGATYKDISAEVGLSEPQVKAIVRQSATNRVLREKNPERVVHTASSALLLRNRVMMDWYGHCVEEMFPAGAKLAEALEKYQGTTAAENSAFGLAFNTRDPIYKFLEQNPDRQARFFGAMEGVGKDYGHSLEHIVNGYPWLELKEATVVDVGGSSGFMSVALAKAHPNLTKIVVQDYKHTVEHGAAQLPPELSGRVSFMPHNFFEPQPVANADVYIMRHICHNWSTENCAKILQRIAPAMKLDSKILLVEVVVMPSNQEESSIAERYMRNVDVTMLQMLNTQERSESEWREVVRAADSRLELTRFFKPKGSWDSIIEISLKQVEP</sequence>
<dbReference type="AlphaFoldDB" id="A0A2V1DAN0"/>
<dbReference type="InterPro" id="IPR036390">
    <property type="entry name" value="WH_DNA-bd_sf"/>
</dbReference>
<evidence type="ECO:0000256" key="2">
    <source>
        <dbReference type="ARBA" id="ARBA00022679"/>
    </source>
</evidence>
<dbReference type="EMBL" id="KZ805508">
    <property type="protein sequence ID" value="PVH95101.1"/>
    <property type="molecule type" value="Genomic_DNA"/>
</dbReference>
<reference evidence="5 6" key="1">
    <citation type="journal article" date="2018" name="Sci. Rep.">
        <title>Comparative genomics provides insights into the lifestyle and reveals functional heterogeneity of dark septate endophytic fungi.</title>
        <authorList>
            <person name="Knapp D.G."/>
            <person name="Nemeth J.B."/>
            <person name="Barry K."/>
            <person name="Hainaut M."/>
            <person name="Henrissat B."/>
            <person name="Johnson J."/>
            <person name="Kuo A."/>
            <person name="Lim J.H.P."/>
            <person name="Lipzen A."/>
            <person name="Nolan M."/>
            <person name="Ohm R.A."/>
            <person name="Tamas L."/>
            <person name="Grigoriev I.V."/>
            <person name="Spatafora J.W."/>
            <person name="Nagy L.G."/>
            <person name="Kovacs G.M."/>
        </authorList>
    </citation>
    <scope>NUCLEOTIDE SEQUENCE [LARGE SCALE GENOMIC DNA]</scope>
    <source>
        <strain evidence="5 6">DSE2036</strain>
    </source>
</reference>
<organism evidence="5 6">
    <name type="scientific">Periconia macrospinosa</name>
    <dbReference type="NCBI Taxonomy" id="97972"/>
    <lineage>
        <taxon>Eukaryota</taxon>
        <taxon>Fungi</taxon>
        <taxon>Dikarya</taxon>
        <taxon>Ascomycota</taxon>
        <taxon>Pezizomycotina</taxon>
        <taxon>Dothideomycetes</taxon>
        <taxon>Pleosporomycetidae</taxon>
        <taxon>Pleosporales</taxon>
        <taxon>Massarineae</taxon>
        <taxon>Periconiaceae</taxon>
        <taxon>Periconia</taxon>
    </lineage>
</organism>
<keyword evidence="6" id="KW-1185">Reference proteome</keyword>
<keyword evidence="3" id="KW-0949">S-adenosyl-L-methionine</keyword>
<dbReference type="InterPro" id="IPR036388">
    <property type="entry name" value="WH-like_DNA-bd_sf"/>
</dbReference>
<name>A0A2V1DAN0_9PLEO</name>
<feature type="domain" description="O-methyltransferase C-terminal" evidence="4">
    <location>
        <begin position="190"/>
        <end position="397"/>
    </location>
</feature>
<dbReference type="STRING" id="97972.A0A2V1DAN0"/>
<keyword evidence="1 5" id="KW-0489">Methyltransferase</keyword>
<dbReference type="PANTHER" id="PTHR43712">
    <property type="entry name" value="PUTATIVE (AFU_ORTHOLOGUE AFUA_4G14580)-RELATED"/>
    <property type="match status" value="1"/>
</dbReference>
<dbReference type="Gene3D" id="3.40.50.150">
    <property type="entry name" value="Vaccinia Virus protein VP39"/>
    <property type="match status" value="1"/>
</dbReference>
<proteinExistence type="predicted"/>
<dbReference type="Pfam" id="PF00891">
    <property type="entry name" value="Methyltransf_2"/>
    <property type="match status" value="1"/>
</dbReference>
<dbReference type="GO" id="GO:0008171">
    <property type="term" value="F:O-methyltransferase activity"/>
    <property type="evidence" value="ECO:0007669"/>
    <property type="project" value="InterPro"/>
</dbReference>
<gene>
    <name evidence="5" type="ORF">DM02DRAFT_691420</name>
</gene>
<evidence type="ECO:0000256" key="1">
    <source>
        <dbReference type="ARBA" id="ARBA00022603"/>
    </source>
</evidence>
<dbReference type="SUPFAM" id="SSF53335">
    <property type="entry name" value="S-adenosyl-L-methionine-dependent methyltransferases"/>
    <property type="match status" value="1"/>
</dbReference>
<evidence type="ECO:0000259" key="4">
    <source>
        <dbReference type="Pfam" id="PF00891"/>
    </source>
</evidence>
<keyword evidence="2 5" id="KW-0808">Transferase</keyword>
<protein>
    <submittedName>
        <fullName evidence="5">S-adenosyl-L-methionine-dependent methyltransferase</fullName>
    </submittedName>
</protein>
<evidence type="ECO:0000313" key="5">
    <source>
        <dbReference type="EMBL" id="PVH95101.1"/>
    </source>
</evidence>
<evidence type="ECO:0000313" key="6">
    <source>
        <dbReference type="Proteomes" id="UP000244855"/>
    </source>
</evidence>
<dbReference type="GO" id="GO:0032259">
    <property type="term" value="P:methylation"/>
    <property type="evidence" value="ECO:0007669"/>
    <property type="project" value="UniProtKB-KW"/>
</dbReference>
<dbReference type="PROSITE" id="PS51683">
    <property type="entry name" value="SAM_OMT_II"/>
    <property type="match status" value="1"/>
</dbReference>
<dbReference type="PANTHER" id="PTHR43712:SF5">
    <property type="entry name" value="O-METHYLTRANSFERASE ASQN-RELATED"/>
    <property type="match status" value="1"/>
</dbReference>
<dbReference type="Proteomes" id="UP000244855">
    <property type="component" value="Unassembled WGS sequence"/>
</dbReference>
<accession>A0A2V1DAN0</accession>
<dbReference type="SUPFAM" id="SSF46785">
    <property type="entry name" value="Winged helix' DNA-binding domain"/>
    <property type="match status" value="1"/>
</dbReference>
<dbReference type="OrthoDB" id="2410195at2759"/>
<dbReference type="InterPro" id="IPR029063">
    <property type="entry name" value="SAM-dependent_MTases_sf"/>
</dbReference>
<dbReference type="Gene3D" id="1.10.10.10">
    <property type="entry name" value="Winged helix-like DNA-binding domain superfamily/Winged helix DNA-binding domain"/>
    <property type="match status" value="1"/>
</dbReference>
<dbReference type="InterPro" id="IPR016461">
    <property type="entry name" value="COMT-like"/>
</dbReference>
<dbReference type="InterPro" id="IPR001077">
    <property type="entry name" value="COMT_C"/>
</dbReference>